<reference evidence="8 9" key="1">
    <citation type="submission" date="2019-05" db="EMBL/GenBank/DDBJ databases">
        <title>Mikania micrantha, genome provides insights into the molecular mechanism of rapid growth.</title>
        <authorList>
            <person name="Liu B."/>
        </authorList>
    </citation>
    <scope>NUCLEOTIDE SEQUENCE [LARGE SCALE GENOMIC DNA]</scope>
    <source>
        <strain evidence="8">NLD-2019</strain>
        <tissue evidence="8">Leaf</tissue>
    </source>
</reference>
<protein>
    <recommendedName>
        <fullName evidence="7">AAA+ ATPase domain-containing protein</fullName>
    </recommendedName>
</protein>
<evidence type="ECO:0000256" key="1">
    <source>
        <dbReference type="ARBA" id="ARBA00008894"/>
    </source>
</evidence>
<evidence type="ECO:0000313" key="8">
    <source>
        <dbReference type="EMBL" id="KAD7477443.1"/>
    </source>
</evidence>
<comment type="similarity">
    <text evidence="1">Belongs to the disease resistance NB-LRR family.</text>
</comment>
<evidence type="ECO:0000313" key="9">
    <source>
        <dbReference type="Proteomes" id="UP000326396"/>
    </source>
</evidence>
<dbReference type="SUPFAM" id="SSF52047">
    <property type="entry name" value="RNI-like"/>
    <property type="match status" value="2"/>
</dbReference>
<dbReference type="GO" id="GO:0006952">
    <property type="term" value="P:defense response"/>
    <property type="evidence" value="ECO:0007669"/>
    <property type="project" value="UniProtKB-KW"/>
</dbReference>
<sequence length="1706" mass="194701">MEFTTPVVTAIVDSLMVPIKVHLGFFFSSTKHVASMNKKLSKLNEAKHEMEEKKKHALENYLLIPNRLDHWLKKVETITEEIKKIPTAGNGCLNLKIKYRAGKSSFNILQEIDDLIEEQKKIEWSNKKRPFAMVINSTGSSTSQIDYDVNPNIFLSRAPIFKGVLKSLEPDNKTQMIALWGPGGVGKTTMMEEIKEVMEKKGKFQYVLRVDIGSKYDPNATQKYIAKCMGVDLPDETRHVGVEQLRKRFEQISKEGKNILLILDDVWEAIDLNDIGLTRSFPKGFKLMITSRDENVCIKMDIDKDSIFEIHGLEEADANSFFWDTVKISNVDDKLHTIGEDILKKCKGLPLAIKTIALALKGEEKDAWEVAHKDLQCHNLKDIGNLDGIVNKIFEISYNHLKKDEEKAIFVLCGLFLEDFDIALEELLMYGWGLQFFNKADSLVEARKRTRRSIHNLISANLLVKSHTAGCVKMHDLARDFVLNNILKFKQASIVNHGRKSEWPTQDTHEACERILITCKGMSEFPKDFYYPNLVLLKLMNGDKLLKLPDNFHKQMEKLEVMAYDKIQYPLRAQSLCYSMSLRTLCLHSCSLVDNDISFLGNLVTLEVLSLAHCGINRLPSTIKKLKMLKLLDLNGCFELCIDDGVFQSLDKLEELYMRVSGEKSIRFTDANCDELRQMLGKLNALEVEFIENIVLPKNVSFKNLQRFRISMGCFLSLRYPFNGDKHSFNNTLKLVTNSNALIECKINELFSDTEELYLSVKDMSSVGDILMPPSRHSTFSNLKFLNVFGCEKLTHLFTIQMANAMKELESLKVSSCPLLKSIVSLCDSVNVMVLPKLVNLELDDLPNFTSIILGKDISATQPPLLNKEVMIPNLSTLKINGLKKLKQIWACDYTSGEEDNTSMLKMIEVNDCNSLVNLFPCNPMQSLTHLEELQVINCCSIEVVFNIDLGKIKQHKSNLRIIRVSKLDELREVWRVNEENYTGHLICGFQAVETIVITNCKKFKNVFTPITANFDMSALINIYIEDVKVEDVEVCNISGISKVDEDMSIVAFPSYHLTRAFNHIRKIEFRSVEGAEVLFEIETLGISGELVSSHLQQSLPLLPCLEELELHSMDNMSHVWKCNNWNKFFILHKHQSQSSFQNLTSIKSWQCNGIKYLFSPLMSKLFSSLNTLDIMFCEGIEEVVSNRDDDHVDDETLNTSTTTFFPCLNDLSLFSLDNLKQIGGGVAKVCFLLIFFLIFFGFDSCSRMGVVPWSLCQYPTKIDIRDCPSLSSVIPSDAARQMQKLQELTIENCKSMVEVFESNTNQGSVSFPTPKAITNFHYELTNLKRLKIVDCDLLEHIFTFSTLESLRKLEELSIWNCKAMKVIVREEHGEESSSKVVFPCLKLKSIELYDLPNLACFFIGMNIDFEWRSLDYVMINDCPQMMLFTSGESIAPKLKYIHTRLGKHDLERGLNFRQTLPSSGDSVCPAALGATWSFHNLIEIDLKYDFEHKNVVPSNELQQLQILEKIHVSYSWVEEVFEVSNNESPTVVTFPKLREVELNCLSSLKYIWKSNEWSILEFPNLTTLSIDYCISLQHVFTASMVGSLIKLQQLYIRSCNELEVIVKKEEEECDGKGGKITFPCLKSLKLEYLESLKGFWLGKEDLLFPSMNTLVIKKCPEIKVFSDGHAIAYELKLVETSFGVFQAKDISSFIRNKIQEASKYY</sequence>
<dbReference type="InterPro" id="IPR027417">
    <property type="entry name" value="P-loop_NTPase"/>
</dbReference>
<dbReference type="InterPro" id="IPR050905">
    <property type="entry name" value="Plant_NBS-LRR"/>
</dbReference>
<dbReference type="GO" id="GO:0005524">
    <property type="term" value="F:ATP binding"/>
    <property type="evidence" value="ECO:0007669"/>
    <property type="project" value="UniProtKB-KW"/>
</dbReference>
<dbReference type="Pfam" id="PF00931">
    <property type="entry name" value="NB-ARC"/>
    <property type="match status" value="1"/>
</dbReference>
<name>A0A5N6PZ96_9ASTR</name>
<evidence type="ECO:0000256" key="5">
    <source>
        <dbReference type="ARBA" id="ARBA00022840"/>
    </source>
</evidence>
<dbReference type="InterPro" id="IPR042197">
    <property type="entry name" value="Apaf_helical"/>
</dbReference>
<keyword evidence="4" id="KW-0611">Plant defense</keyword>
<dbReference type="InterPro" id="IPR057135">
    <property type="entry name" value="At4g27190-like_LRR"/>
</dbReference>
<keyword evidence="5" id="KW-0067">ATP-binding</keyword>
<accession>A0A5N6PZ96</accession>
<dbReference type="Gene3D" id="1.10.8.430">
    <property type="entry name" value="Helical domain of apoptotic protease-activating factors"/>
    <property type="match status" value="1"/>
</dbReference>
<dbReference type="Pfam" id="PF23247">
    <property type="entry name" value="LRR_RPS2"/>
    <property type="match status" value="6"/>
</dbReference>
<comment type="caution">
    <text evidence="8">The sequence shown here is derived from an EMBL/GenBank/DDBJ whole genome shotgun (WGS) entry which is preliminary data.</text>
</comment>
<dbReference type="InterPro" id="IPR036388">
    <property type="entry name" value="WH-like_DNA-bd_sf"/>
</dbReference>
<dbReference type="Gene3D" id="3.80.10.10">
    <property type="entry name" value="Ribonuclease Inhibitor"/>
    <property type="match status" value="5"/>
</dbReference>
<dbReference type="EMBL" id="SZYD01000001">
    <property type="protein sequence ID" value="KAD7477443.1"/>
    <property type="molecule type" value="Genomic_DNA"/>
</dbReference>
<keyword evidence="6" id="KW-0175">Coiled coil</keyword>
<evidence type="ECO:0000256" key="3">
    <source>
        <dbReference type="ARBA" id="ARBA00022737"/>
    </source>
</evidence>
<keyword evidence="3" id="KW-0677">Repeat</keyword>
<dbReference type="PANTHER" id="PTHR33463">
    <property type="entry name" value="NB-ARC DOMAIN-CONTAINING PROTEIN-RELATED"/>
    <property type="match status" value="1"/>
</dbReference>
<keyword evidence="9" id="KW-1185">Reference proteome</keyword>
<dbReference type="Gene3D" id="3.40.50.300">
    <property type="entry name" value="P-loop containing nucleotide triphosphate hydrolases"/>
    <property type="match status" value="1"/>
</dbReference>
<evidence type="ECO:0000259" key="7">
    <source>
        <dbReference type="SMART" id="SM00382"/>
    </source>
</evidence>
<dbReference type="Proteomes" id="UP000326396">
    <property type="component" value="Linkage Group LG1"/>
</dbReference>
<dbReference type="SUPFAM" id="SSF52058">
    <property type="entry name" value="L domain-like"/>
    <property type="match status" value="3"/>
</dbReference>
<dbReference type="SMART" id="SM00382">
    <property type="entry name" value="AAA"/>
    <property type="match status" value="1"/>
</dbReference>
<dbReference type="Gene3D" id="1.10.10.10">
    <property type="entry name" value="Winged helix-like DNA-binding domain superfamily/Winged helix DNA-binding domain"/>
    <property type="match status" value="1"/>
</dbReference>
<dbReference type="PRINTS" id="PR00364">
    <property type="entry name" value="DISEASERSIST"/>
</dbReference>
<evidence type="ECO:0000256" key="2">
    <source>
        <dbReference type="ARBA" id="ARBA00022614"/>
    </source>
</evidence>
<dbReference type="OrthoDB" id="1747797at2759"/>
<dbReference type="GO" id="GO:0043531">
    <property type="term" value="F:ADP binding"/>
    <property type="evidence" value="ECO:0007669"/>
    <property type="project" value="InterPro"/>
</dbReference>
<evidence type="ECO:0000256" key="4">
    <source>
        <dbReference type="ARBA" id="ARBA00022821"/>
    </source>
</evidence>
<dbReference type="SUPFAM" id="SSF52540">
    <property type="entry name" value="P-loop containing nucleoside triphosphate hydrolases"/>
    <property type="match status" value="1"/>
</dbReference>
<keyword evidence="5" id="KW-0547">Nucleotide-binding</keyword>
<proteinExistence type="inferred from homology"/>
<feature type="coiled-coil region" evidence="6">
    <location>
        <begin position="33"/>
        <end position="60"/>
    </location>
</feature>
<gene>
    <name evidence="8" type="ORF">E3N88_00579</name>
</gene>
<evidence type="ECO:0000256" key="6">
    <source>
        <dbReference type="SAM" id="Coils"/>
    </source>
</evidence>
<dbReference type="InterPro" id="IPR003593">
    <property type="entry name" value="AAA+_ATPase"/>
</dbReference>
<dbReference type="PANTHER" id="PTHR33463:SF222">
    <property type="entry name" value="NB-ARC-RELATED"/>
    <property type="match status" value="1"/>
</dbReference>
<feature type="domain" description="AAA+ ATPase" evidence="7">
    <location>
        <begin position="173"/>
        <end position="317"/>
    </location>
</feature>
<dbReference type="InterPro" id="IPR032675">
    <property type="entry name" value="LRR_dom_sf"/>
</dbReference>
<dbReference type="InterPro" id="IPR002182">
    <property type="entry name" value="NB-ARC"/>
</dbReference>
<organism evidence="8 9">
    <name type="scientific">Mikania micrantha</name>
    <name type="common">bitter vine</name>
    <dbReference type="NCBI Taxonomy" id="192012"/>
    <lineage>
        <taxon>Eukaryota</taxon>
        <taxon>Viridiplantae</taxon>
        <taxon>Streptophyta</taxon>
        <taxon>Embryophyta</taxon>
        <taxon>Tracheophyta</taxon>
        <taxon>Spermatophyta</taxon>
        <taxon>Magnoliopsida</taxon>
        <taxon>eudicotyledons</taxon>
        <taxon>Gunneridae</taxon>
        <taxon>Pentapetalae</taxon>
        <taxon>asterids</taxon>
        <taxon>campanulids</taxon>
        <taxon>Asterales</taxon>
        <taxon>Asteraceae</taxon>
        <taxon>Asteroideae</taxon>
        <taxon>Heliantheae alliance</taxon>
        <taxon>Eupatorieae</taxon>
        <taxon>Mikania</taxon>
    </lineage>
</organism>
<keyword evidence="2" id="KW-0433">Leucine-rich repeat</keyword>